<comment type="caution">
    <text evidence="10">The sequence shown here is derived from an EMBL/GenBank/DDBJ whole genome shotgun (WGS) entry which is preliminary data.</text>
</comment>
<keyword evidence="7" id="KW-0862">Zinc</keyword>
<dbReference type="PROSITE" id="PS50089">
    <property type="entry name" value="ZF_RING_2"/>
    <property type="match status" value="1"/>
</dbReference>
<evidence type="ECO:0000256" key="2">
    <source>
        <dbReference type="ARBA" id="ARBA00012483"/>
    </source>
</evidence>
<comment type="catalytic activity">
    <reaction evidence="1">
        <text>S-ubiquitinyl-[E2 ubiquitin-conjugating enzyme]-L-cysteine + [acceptor protein]-L-lysine = [E2 ubiquitin-conjugating enzyme]-L-cysteine + N(6)-ubiquitinyl-[acceptor protein]-L-lysine.</text>
        <dbReference type="EC" id="2.3.2.27"/>
    </reaction>
</comment>
<evidence type="ECO:0000256" key="1">
    <source>
        <dbReference type="ARBA" id="ARBA00000900"/>
    </source>
</evidence>
<sequence>ELLALGERMGTVSTPLSEDELSKCLKRRIHRETSSDDDLNAKCSICQEEYEAEDVIGILSDCGHGYHEACIGQWLRLKNWCPICKASAKQL</sequence>
<keyword evidence="3" id="KW-0808">Transferase</keyword>
<evidence type="ECO:0000256" key="7">
    <source>
        <dbReference type="ARBA" id="ARBA00022833"/>
    </source>
</evidence>
<dbReference type="OrthoDB" id="913834at2759"/>
<evidence type="ECO:0000256" key="4">
    <source>
        <dbReference type="ARBA" id="ARBA00022723"/>
    </source>
</evidence>
<dbReference type="InterPro" id="IPR045191">
    <property type="entry name" value="MBR1/2-like"/>
</dbReference>
<evidence type="ECO:0000313" key="11">
    <source>
        <dbReference type="Proteomes" id="UP000015453"/>
    </source>
</evidence>
<dbReference type="GO" id="GO:0008270">
    <property type="term" value="F:zinc ion binding"/>
    <property type="evidence" value="ECO:0007669"/>
    <property type="project" value="UniProtKB-KW"/>
</dbReference>
<accession>S8BTK0</accession>
<dbReference type="Pfam" id="PF13639">
    <property type="entry name" value="zf-RING_2"/>
    <property type="match status" value="1"/>
</dbReference>
<dbReference type="GO" id="GO:0061630">
    <property type="term" value="F:ubiquitin protein ligase activity"/>
    <property type="evidence" value="ECO:0007669"/>
    <property type="project" value="UniProtKB-EC"/>
</dbReference>
<dbReference type="Gene3D" id="3.30.40.10">
    <property type="entry name" value="Zinc/RING finger domain, C3HC4 (zinc finger)"/>
    <property type="match status" value="1"/>
</dbReference>
<dbReference type="PANTHER" id="PTHR22937">
    <property type="entry name" value="E3 UBIQUITIN-PROTEIN LIGASE RNF165"/>
    <property type="match status" value="1"/>
</dbReference>
<feature type="non-terminal residue" evidence="10">
    <location>
        <position position="1"/>
    </location>
</feature>
<keyword evidence="6" id="KW-0833">Ubl conjugation pathway</keyword>
<evidence type="ECO:0000259" key="9">
    <source>
        <dbReference type="PROSITE" id="PS50089"/>
    </source>
</evidence>
<dbReference type="EC" id="2.3.2.27" evidence="2"/>
<evidence type="ECO:0000256" key="5">
    <source>
        <dbReference type="ARBA" id="ARBA00022771"/>
    </source>
</evidence>
<protein>
    <recommendedName>
        <fullName evidence="2">RING-type E3 ubiquitin transferase</fullName>
        <ecNumber evidence="2">2.3.2.27</ecNumber>
    </recommendedName>
</protein>
<dbReference type="Proteomes" id="UP000015453">
    <property type="component" value="Unassembled WGS sequence"/>
</dbReference>
<dbReference type="InterPro" id="IPR013083">
    <property type="entry name" value="Znf_RING/FYVE/PHD"/>
</dbReference>
<dbReference type="PANTHER" id="PTHR22937:SF136">
    <property type="entry name" value="RING-TYPE E3 UBIQUITIN TRANSFERASE"/>
    <property type="match status" value="1"/>
</dbReference>
<proteinExistence type="predicted"/>
<evidence type="ECO:0000256" key="8">
    <source>
        <dbReference type="PROSITE-ProRule" id="PRU00175"/>
    </source>
</evidence>
<keyword evidence="11" id="KW-1185">Reference proteome</keyword>
<dbReference type="AlphaFoldDB" id="S8BTK0"/>
<dbReference type="SUPFAM" id="SSF57850">
    <property type="entry name" value="RING/U-box"/>
    <property type="match status" value="1"/>
</dbReference>
<evidence type="ECO:0000256" key="3">
    <source>
        <dbReference type="ARBA" id="ARBA00022679"/>
    </source>
</evidence>
<dbReference type="InterPro" id="IPR001841">
    <property type="entry name" value="Znf_RING"/>
</dbReference>
<feature type="domain" description="RING-type" evidence="9">
    <location>
        <begin position="43"/>
        <end position="85"/>
    </location>
</feature>
<organism evidence="10 11">
    <name type="scientific">Genlisea aurea</name>
    <dbReference type="NCBI Taxonomy" id="192259"/>
    <lineage>
        <taxon>Eukaryota</taxon>
        <taxon>Viridiplantae</taxon>
        <taxon>Streptophyta</taxon>
        <taxon>Embryophyta</taxon>
        <taxon>Tracheophyta</taxon>
        <taxon>Spermatophyta</taxon>
        <taxon>Magnoliopsida</taxon>
        <taxon>eudicotyledons</taxon>
        <taxon>Gunneridae</taxon>
        <taxon>Pentapetalae</taxon>
        <taxon>asterids</taxon>
        <taxon>lamiids</taxon>
        <taxon>Lamiales</taxon>
        <taxon>Lentibulariaceae</taxon>
        <taxon>Genlisea</taxon>
    </lineage>
</organism>
<name>S8BTK0_9LAMI</name>
<evidence type="ECO:0000256" key="6">
    <source>
        <dbReference type="ARBA" id="ARBA00022786"/>
    </source>
</evidence>
<dbReference type="EMBL" id="AUSU01009741">
    <property type="protein sequence ID" value="EPS57885.1"/>
    <property type="molecule type" value="Genomic_DNA"/>
</dbReference>
<keyword evidence="4" id="KW-0479">Metal-binding</keyword>
<evidence type="ECO:0000313" key="10">
    <source>
        <dbReference type="EMBL" id="EPS57885.1"/>
    </source>
</evidence>
<dbReference type="SMART" id="SM00184">
    <property type="entry name" value="RING"/>
    <property type="match status" value="1"/>
</dbReference>
<gene>
    <name evidence="10" type="ORF">M569_16933</name>
</gene>
<reference evidence="10 11" key="1">
    <citation type="journal article" date="2013" name="BMC Genomics">
        <title>The miniature genome of a carnivorous plant Genlisea aurea contains a low number of genes and short non-coding sequences.</title>
        <authorList>
            <person name="Leushkin E.V."/>
            <person name="Sutormin R.A."/>
            <person name="Nabieva E.R."/>
            <person name="Penin A.A."/>
            <person name="Kondrashov A.S."/>
            <person name="Logacheva M.D."/>
        </authorList>
    </citation>
    <scope>NUCLEOTIDE SEQUENCE [LARGE SCALE GENOMIC DNA]</scope>
</reference>
<keyword evidence="5 8" id="KW-0863">Zinc-finger</keyword>